<organism evidence="8 9">
    <name type="scientific">Microbacterium psychrotolerans</name>
    <dbReference type="NCBI Taxonomy" id="3068321"/>
    <lineage>
        <taxon>Bacteria</taxon>
        <taxon>Bacillati</taxon>
        <taxon>Actinomycetota</taxon>
        <taxon>Actinomycetes</taxon>
        <taxon>Micrococcales</taxon>
        <taxon>Microbacteriaceae</taxon>
        <taxon>Microbacterium</taxon>
    </lineage>
</organism>
<evidence type="ECO:0000313" key="9">
    <source>
        <dbReference type="Proteomes" id="UP001235133"/>
    </source>
</evidence>
<evidence type="ECO:0000256" key="7">
    <source>
        <dbReference type="ARBA" id="ARBA00023291"/>
    </source>
</evidence>
<comment type="caution">
    <text evidence="8">The sequence shown here is derived from an EMBL/GenBank/DDBJ whole genome shotgun (WGS) entry which is preliminary data.</text>
</comment>
<keyword evidence="2" id="KW-0813">Transport</keyword>
<keyword evidence="4" id="KW-0249">Electron transport</keyword>
<proteinExistence type="predicted"/>
<gene>
    <name evidence="8" type="ORF">Q9R08_14375</name>
</gene>
<dbReference type="PANTHER" id="PTHR36923:SF3">
    <property type="entry name" value="FERREDOXIN"/>
    <property type="match status" value="1"/>
</dbReference>
<evidence type="ECO:0000256" key="1">
    <source>
        <dbReference type="ARBA" id="ARBA00001927"/>
    </source>
</evidence>
<dbReference type="Pfam" id="PF13459">
    <property type="entry name" value="Fer4_15"/>
    <property type="match status" value="1"/>
</dbReference>
<sequence length="65" mass="6634">MTIFADTTACVGAGQCALVAGTLFDQDDDGIVVVLDPDPTAQDEIAAAVRAASLCPARAIRVADR</sequence>
<dbReference type="SUPFAM" id="SSF54862">
    <property type="entry name" value="4Fe-4S ferredoxins"/>
    <property type="match status" value="1"/>
</dbReference>
<evidence type="ECO:0000256" key="2">
    <source>
        <dbReference type="ARBA" id="ARBA00022448"/>
    </source>
</evidence>
<accession>A0ABU0Z3K7</accession>
<dbReference type="EMBL" id="JAVFWO010000004">
    <property type="protein sequence ID" value="MDQ7879172.1"/>
    <property type="molecule type" value="Genomic_DNA"/>
</dbReference>
<evidence type="ECO:0000256" key="3">
    <source>
        <dbReference type="ARBA" id="ARBA00022723"/>
    </source>
</evidence>
<dbReference type="InterPro" id="IPR051269">
    <property type="entry name" value="Fe-S_cluster_ET"/>
</dbReference>
<evidence type="ECO:0000256" key="5">
    <source>
        <dbReference type="ARBA" id="ARBA00023004"/>
    </source>
</evidence>
<evidence type="ECO:0000313" key="8">
    <source>
        <dbReference type="EMBL" id="MDQ7879172.1"/>
    </source>
</evidence>
<keyword evidence="6" id="KW-0411">Iron-sulfur</keyword>
<comment type="cofactor">
    <cofactor evidence="1">
        <name>[3Fe-4S] cluster</name>
        <dbReference type="ChEBI" id="CHEBI:21137"/>
    </cofactor>
</comment>
<evidence type="ECO:0000256" key="4">
    <source>
        <dbReference type="ARBA" id="ARBA00022982"/>
    </source>
</evidence>
<dbReference type="PANTHER" id="PTHR36923">
    <property type="entry name" value="FERREDOXIN"/>
    <property type="match status" value="1"/>
</dbReference>
<reference evidence="8 9" key="1">
    <citation type="submission" date="2023-08" db="EMBL/GenBank/DDBJ databases">
        <title>Microbacterium psychrotolerans sp. nov., a psychrotolerant bacterium isolated from soil in Heilongjiang Province, China.</title>
        <authorList>
            <person name="An P."/>
            <person name="Zhao D."/>
            <person name="Xiang H."/>
        </authorList>
    </citation>
    <scope>NUCLEOTIDE SEQUENCE [LARGE SCALE GENOMIC DNA]</scope>
    <source>
        <strain evidence="8 9">QXD-8</strain>
    </source>
</reference>
<keyword evidence="5" id="KW-0408">Iron</keyword>
<dbReference type="Gene3D" id="3.30.70.20">
    <property type="match status" value="1"/>
</dbReference>
<evidence type="ECO:0000256" key="6">
    <source>
        <dbReference type="ARBA" id="ARBA00023014"/>
    </source>
</evidence>
<dbReference type="RefSeq" id="WP_308868787.1">
    <property type="nucleotide sequence ID" value="NZ_JAVFWO010000004.1"/>
</dbReference>
<dbReference type="Proteomes" id="UP001235133">
    <property type="component" value="Unassembled WGS sequence"/>
</dbReference>
<keyword evidence="3" id="KW-0479">Metal-binding</keyword>
<name>A0ABU0Z3K7_9MICO</name>
<keyword evidence="9" id="KW-1185">Reference proteome</keyword>
<protein>
    <submittedName>
        <fullName evidence="8">Ferredoxin</fullName>
    </submittedName>
</protein>
<keyword evidence="7" id="KW-0003">3Fe-4S</keyword>